<sequence length="147" mass="17579">MEYTQEQLKKDLNQILQHNQQIVDLMFVGKPYYARDFPKIIAESKKDSVNKVSSKEIRQNIFVANFYRPMEVKDVNDNDVVIYIRALDDQNNLWLSTFSFGNAGFLDDVDNYARRLFYQELFKVDRRFLTESDPEMRKQIELSFKMN</sequence>
<reference evidence="1 2" key="1">
    <citation type="journal article" date="2015" name="Genome Announc.">
        <title>Expanding the biotechnology potential of lactobacilli through comparative genomics of 213 strains and associated genera.</title>
        <authorList>
            <person name="Sun Z."/>
            <person name="Harris H.M."/>
            <person name="McCann A."/>
            <person name="Guo C."/>
            <person name="Argimon S."/>
            <person name="Zhang W."/>
            <person name="Yang X."/>
            <person name="Jeffery I.B."/>
            <person name="Cooney J.C."/>
            <person name="Kagawa T.F."/>
            <person name="Liu W."/>
            <person name="Song Y."/>
            <person name="Salvetti E."/>
            <person name="Wrobel A."/>
            <person name="Rasinkangas P."/>
            <person name="Parkhill J."/>
            <person name="Rea M.C."/>
            <person name="O'Sullivan O."/>
            <person name="Ritari J."/>
            <person name="Douillard F.P."/>
            <person name="Paul Ross R."/>
            <person name="Yang R."/>
            <person name="Briner A.E."/>
            <person name="Felis G.E."/>
            <person name="de Vos W.M."/>
            <person name="Barrangou R."/>
            <person name="Klaenhammer T.R."/>
            <person name="Caufield P.W."/>
            <person name="Cui Y."/>
            <person name="Zhang H."/>
            <person name="O'Toole P.W."/>
        </authorList>
    </citation>
    <scope>NUCLEOTIDE SEQUENCE [LARGE SCALE GENOMIC DNA]</scope>
    <source>
        <strain evidence="1 2">DSM 14500</strain>
    </source>
</reference>
<gene>
    <name evidence="1" type="ORF">FD29_GL002005</name>
</gene>
<comment type="caution">
    <text evidence="1">The sequence shown here is derived from an EMBL/GenBank/DDBJ whole genome shotgun (WGS) entry which is preliminary data.</text>
</comment>
<accession>A0A0R1QIY4</accession>
<organism evidence="1 2">
    <name type="scientific">Companilactobacillus mindensis DSM 14500</name>
    <dbReference type="NCBI Taxonomy" id="1423770"/>
    <lineage>
        <taxon>Bacteria</taxon>
        <taxon>Bacillati</taxon>
        <taxon>Bacillota</taxon>
        <taxon>Bacilli</taxon>
        <taxon>Lactobacillales</taxon>
        <taxon>Lactobacillaceae</taxon>
        <taxon>Companilactobacillus</taxon>
    </lineage>
</organism>
<proteinExistence type="predicted"/>
<dbReference type="Proteomes" id="UP000050872">
    <property type="component" value="Unassembled WGS sequence"/>
</dbReference>
<protein>
    <submittedName>
        <fullName evidence="1">Uncharacterized protein</fullName>
    </submittedName>
</protein>
<dbReference type="AlphaFoldDB" id="A0A0R1QIY4"/>
<dbReference type="PATRIC" id="fig|1423770.3.peg.2057"/>
<name>A0A0R1QIY4_9LACO</name>
<dbReference type="EMBL" id="AZEZ01000032">
    <property type="protein sequence ID" value="KRL44806.1"/>
    <property type="molecule type" value="Genomic_DNA"/>
</dbReference>
<evidence type="ECO:0000313" key="1">
    <source>
        <dbReference type="EMBL" id="KRL44806.1"/>
    </source>
</evidence>
<keyword evidence="2" id="KW-1185">Reference proteome</keyword>
<dbReference type="RefSeq" id="WP_057887634.1">
    <property type="nucleotide sequence ID" value="NZ_AZEZ01000032.1"/>
</dbReference>
<evidence type="ECO:0000313" key="2">
    <source>
        <dbReference type="Proteomes" id="UP000050872"/>
    </source>
</evidence>